<dbReference type="GO" id="GO:0036064">
    <property type="term" value="C:ciliary basal body"/>
    <property type="evidence" value="ECO:0007669"/>
    <property type="project" value="TreeGrafter"/>
</dbReference>
<protein>
    <submittedName>
        <fullName evidence="3">Uncharacterized protein</fullName>
    </submittedName>
</protein>
<evidence type="ECO:0000256" key="2">
    <source>
        <dbReference type="SAM" id="MobiDB-lite"/>
    </source>
</evidence>
<gene>
    <name evidence="3" type="ORF">TTHERM_00214750</name>
</gene>
<feature type="compositionally biased region" description="Polar residues" evidence="2">
    <location>
        <begin position="691"/>
        <end position="744"/>
    </location>
</feature>
<feature type="compositionally biased region" description="Acidic residues" evidence="2">
    <location>
        <begin position="828"/>
        <end position="837"/>
    </location>
</feature>
<name>Q22N59_TETTS</name>
<evidence type="ECO:0000256" key="1">
    <source>
        <dbReference type="SAM" id="Coils"/>
    </source>
</evidence>
<dbReference type="GO" id="GO:0005576">
    <property type="term" value="C:extracellular region"/>
    <property type="evidence" value="ECO:0007669"/>
    <property type="project" value="GOC"/>
</dbReference>
<evidence type="ECO:0000313" key="3">
    <source>
        <dbReference type="EMBL" id="EAR86926.2"/>
    </source>
</evidence>
<dbReference type="PANTHER" id="PTHR39063">
    <property type="entry name" value="ORAL-FACIAL-DIGITAL SYNDROME 1 PROTEIN HOMOLOG"/>
    <property type="match status" value="1"/>
</dbReference>
<proteinExistence type="predicted"/>
<dbReference type="Pfam" id="PF16045">
    <property type="entry name" value="LisH_2"/>
    <property type="match status" value="1"/>
</dbReference>
<dbReference type="InterPro" id="IPR055289">
    <property type="entry name" value="OFD1"/>
</dbReference>
<feature type="compositionally biased region" description="Basic and acidic residues" evidence="2">
    <location>
        <begin position="670"/>
        <end position="690"/>
    </location>
</feature>
<organism evidence="3 4">
    <name type="scientific">Tetrahymena thermophila (strain SB210)</name>
    <dbReference type="NCBI Taxonomy" id="312017"/>
    <lineage>
        <taxon>Eukaryota</taxon>
        <taxon>Sar</taxon>
        <taxon>Alveolata</taxon>
        <taxon>Ciliophora</taxon>
        <taxon>Intramacronucleata</taxon>
        <taxon>Oligohymenophorea</taxon>
        <taxon>Hymenostomatida</taxon>
        <taxon>Tetrahymenina</taxon>
        <taxon>Tetrahymenidae</taxon>
        <taxon>Tetrahymena</taxon>
    </lineage>
</organism>
<keyword evidence="1" id="KW-0175">Coiled coil</keyword>
<reference evidence="4" key="1">
    <citation type="journal article" date="2006" name="PLoS Biol.">
        <title>Macronuclear genome sequence of the ciliate Tetrahymena thermophila, a model eukaryote.</title>
        <authorList>
            <person name="Eisen J.A."/>
            <person name="Coyne R.S."/>
            <person name="Wu M."/>
            <person name="Wu D."/>
            <person name="Thiagarajan M."/>
            <person name="Wortman J.R."/>
            <person name="Badger J.H."/>
            <person name="Ren Q."/>
            <person name="Amedeo P."/>
            <person name="Jones K.M."/>
            <person name="Tallon L.J."/>
            <person name="Delcher A.L."/>
            <person name="Salzberg S.L."/>
            <person name="Silva J.C."/>
            <person name="Haas B.J."/>
            <person name="Majoros W.H."/>
            <person name="Farzad M."/>
            <person name="Carlton J.M."/>
            <person name="Smith R.K. Jr."/>
            <person name="Garg J."/>
            <person name="Pearlman R.E."/>
            <person name="Karrer K.M."/>
            <person name="Sun L."/>
            <person name="Manning G."/>
            <person name="Elde N.C."/>
            <person name="Turkewitz A.P."/>
            <person name="Asai D.J."/>
            <person name="Wilkes D.E."/>
            <person name="Wang Y."/>
            <person name="Cai H."/>
            <person name="Collins K."/>
            <person name="Stewart B.A."/>
            <person name="Lee S.R."/>
            <person name="Wilamowska K."/>
            <person name="Weinberg Z."/>
            <person name="Ruzzo W.L."/>
            <person name="Wloga D."/>
            <person name="Gaertig J."/>
            <person name="Frankel J."/>
            <person name="Tsao C.-C."/>
            <person name="Gorovsky M.A."/>
            <person name="Keeling P.J."/>
            <person name="Waller R.F."/>
            <person name="Patron N.J."/>
            <person name="Cherry J.M."/>
            <person name="Stover N.A."/>
            <person name="Krieger C.J."/>
            <person name="del Toro C."/>
            <person name="Ryder H.F."/>
            <person name="Williamson S.C."/>
            <person name="Barbeau R.A."/>
            <person name="Hamilton E.P."/>
            <person name="Orias E."/>
        </authorList>
    </citation>
    <scope>NUCLEOTIDE SEQUENCE [LARGE SCALE GENOMIC DNA]</scope>
    <source>
        <strain evidence="4">SB210</strain>
    </source>
</reference>
<feature type="coiled-coil region" evidence="1">
    <location>
        <begin position="441"/>
        <end position="510"/>
    </location>
</feature>
<dbReference type="eggNOG" id="ENOG502QQR5">
    <property type="taxonomic scope" value="Eukaryota"/>
</dbReference>
<sequence>MEQGEDNNDQYKEKLFHLFSDTGMLNSVKAQMRHKMIEKLVKSQKVQQVQQKIHDEKNQHKALLMRLMASIVSEYFDKNDYSYSNSIFQPESGYANKILQRFEILDIMNCKNIDNPKISILETMVETYLNNVKNVPKTNCATQTEHADAIFNLEQRLNTVDHKYREKVQEINTPAHEIEERLQRFKREFENRIKAEMNAEVVRIREFEMAAVRMEEQEKYRKLMSEYREELEKGYMDRLTKLREREKDTLEKCTNKMKEIESINHDHRQRILKDFELLRMREDEIDKQRILNDETLKIQKQKLENLEQELKEKIKKAEESALIIEKKYQNDLAYTKLEAHRDLEAEKLEIIEKKRILDEDMYKIKQVKETAAQLTDQTKKLTEENRKLVDELNELRRQKKEQEFELVQLRDNIRTVSDSYKRDQDSSRNLEQKLKIKDEEVNFFKNALEEQKKLVDQYKQSQVDNLKKFNNEIQVYQNQIEVLEEKIKELRKINKENEDLLDEARKQRYEMNYRQPLEFNHYHLNAPASYTAGPTSLKPQFQKELDDLREKRRQEILQYQRETEVVEKKNHSFKFENIWDISNASIDFTQFKGHKPSQDRDRQILEKAELTKSQMYQDFGLDKKAFTGIGGTNIIEESFREELDFAKYEAKLKESYDKIDQNNSSRLRVMSEVERSRKDSFNVNKGKSEELQNQNFTIKKTTNQSPTKNTIEQQQSQEKIQTKSTFSKQTLNQISGLQDNPSLEQHQKYKKEDSQSLISKDAMLSIPQTFTQQAEKKHSLKDSPLDTKKQTTLQPLIDLTKKDQKSSNLNYLPPPITQKQPQQSDFNYLDDFDDLDDFSDKNKKSNQPQPLKDDKKDLWSLPKDSDLNKKSVSNPFSKKKEDPFSSKNEDIYGKKFDPFGKKDDKFGSKDDPFSSKKNDFSLPSTQNKQQKFEQKPAPYKQDKSTIDNKEDDKTISEEIEEIVDYNEEIVEDLEYF</sequence>
<dbReference type="STRING" id="312017.Q22N59"/>
<feature type="coiled-coil region" evidence="1">
    <location>
        <begin position="364"/>
        <end position="412"/>
    </location>
</feature>
<dbReference type="OrthoDB" id="313120at2759"/>
<feature type="compositionally biased region" description="Basic and acidic residues" evidence="2">
    <location>
        <begin position="878"/>
        <end position="919"/>
    </location>
</feature>
<dbReference type="EMBL" id="GG662857">
    <property type="protein sequence ID" value="EAR86926.2"/>
    <property type="molecule type" value="Genomic_DNA"/>
</dbReference>
<dbReference type="Proteomes" id="UP000009168">
    <property type="component" value="Unassembled WGS sequence"/>
</dbReference>
<feature type="compositionally biased region" description="Basic and acidic residues" evidence="2">
    <location>
        <begin position="745"/>
        <end position="754"/>
    </location>
</feature>
<dbReference type="InterPro" id="IPR006594">
    <property type="entry name" value="LisH"/>
</dbReference>
<dbReference type="RefSeq" id="XP_001007171.2">
    <property type="nucleotide sequence ID" value="XM_001007171.2"/>
</dbReference>
<feature type="compositionally biased region" description="Basic and acidic residues" evidence="2">
    <location>
        <begin position="774"/>
        <end position="789"/>
    </location>
</feature>
<feature type="compositionally biased region" description="Basic and acidic residues" evidence="2">
    <location>
        <begin position="930"/>
        <end position="955"/>
    </location>
</feature>
<dbReference type="InParanoid" id="Q22N59"/>
<dbReference type="HOGENOM" id="CLU_306869_0_0_1"/>
<feature type="region of interest" description="Disordered" evidence="2">
    <location>
        <begin position="670"/>
        <end position="756"/>
    </location>
</feature>
<dbReference type="PANTHER" id="PTHR39063:SF1">
    <property type="entry name" value="OFD1 CENTRIOLE AND CENTRIOLAR SATELLITE PROTEIN"/>
    <property type="match status" value="1"/>
</dbReference>
<dbReference type="GO" id="GO:0060287">
    <property type="term" value="P:epithelial cilium movement involved in determination of left/right asymmetry"/>
    <property type="evidence" value="ECO:0007669"/>
    <property type="project" value="TreeGrafter"/>
</dbReference>
<keyword evidence="4" id="KW-1185">Reference proteome</keyword>
<feature type="region of interest" description="Disordered" evidence="2">
    <location>
        <begin position="772"/>
        <end position="955"/>
    </location>
</feature>
<feature type="coiled-coil region" evidence="1">
    <location>
        <begin position="213"/>
        <end position="327"/>
    </location>
</feature>
<feature type="compositionally biased region" description="Basic and acidic residues" evidence="2">
    <location>
        <begin position="851"/>
        <end position="869"/>
    </location>
</feature>
<dbReference type="KEGG" id="tet:TTHERM_00214750"/>
<accession>Q22N59</accession>
<dbReference type="GeneID" id="7829076"/>
<evidence type="ECO:0000313" key="4">
    <source>
        <dbReference type="Proteomes" id="UP000009168"/>
    </source>
</evidence>
<dbReference type="AlphaFoldDB" id="Q22N59"/>